<dbReference type="OMA" id="MAQPAME"/>
<feature type="domain" description="DUF547" evidence="3">
    <location>
        <begin position="365"/>
        <end position="497"/>
    </location>
</feature>
<evidence type="ECO:0000259" key="3">
    <source>
        <dbReference type="Pfam" id="PF04784"/>
    </source>
</evidence>
<sequence length="579" mass="65405">MAFSRHWLITLEKLMLVSWSSAPVYQRPSGGWGEAFQYKEVFMPDKTRGWSYMLKRSDVDTRISQRASLEKDVHELQLQLEIEKTVRKVLEKALTSPCCEPLSSGVLSPQITELIKEISSLESEVVHLEKHVLSLYRKVFDGRGTPQDASVPMRLLSSSDHQHNVSVRHRPRKAYSFQHRRHASQGCQSLQDAVSYAHSKTRHASLLGGKFRIAEEQENETRVYSSEFDVPSPRGWALACDPHTPLQDAAPDRNLTEFYDSPNKLSERMVRCMAAIYCKLADPPLPSTGDALSPPSSSSMSSTGTSRDVSSEGWSPLSKESVTCSTSMIEVPWIRVDKERLTYAAQALRNFRSMVEQLESVHPGEMKHDEKLAFWINIHNALVMHAYLAYGIPRSNLKRASLLQKAAYKVGSYSINACTIENSILGCRSQRPAQWLQTLFGPLTKFKSEERRAYALNTPEPLICFALCSGGRSDPAVRAYTPKSVKTELESAKRDFLLANISTKNSKVLAPKLVEAYARDAGLSSSKLLDWIIRNASDKQARNFRHGKSTGQRQRHLEWIPYDFNFGYVFVRELATTTR</sequence>
<protein>
    <recommendedName>
        <fullName evidence="7">DUF547 domain-containing protein</fullName>
    </recommendedName>
</protein>
<dbReference type="InterPro" id="IPR006869">
    <property type="entry name" value="DUF547"/>
</dbReference>
<keyword evidence="6" id="KW-1185">Reference proteome</keyword>
<dbReference type="PANTHER" id="PTHR23054:SF18">
    <property type="entry name" value="TERNARY COMPLEX FACTOR MIP1, LEUCINE-ZIPPER"/>
    <property type="match status" value="1"/>
</dbReference>
<dbReference type="Pfam" id="PF04784">
    <property type="entry name" value="DUF547"/>
    <property type="match status" value="1"/>
</dbReference>
<dbReference type="HOGENOM" id="CLU_019670_3_0_1"/>
<name>D8SNW2_SELML</name>
<feature type="domain" description="Ternary complex factor MIP1 leucine-zipper" evidence="4">
    <location>
        <begin position="65"/>
        <end position="141"/>
    </location>
</feature>
<evidence type="ECO:0000259" key="4">
    <source>
        <dbReference type="Pfam" id="PF14389"/>
    </source>
</evidence>
<reference evidence="5 6" key="1">
    <citation type="journal article" date="2011" name="Science">
        <title>The Selaginella genome identifies genetic changes associated with the evolution of vascular plants.</title>
        <authorList>
            <person name="Banks J.A."/>
            <person name="Nishiyama T."/>
            <person name="Hasebe M."/>
            <person name="Bowman J.L."/>
            <person name="Gribskov M."/>
            <person name="dePamphilis C."/>
            <person name="Albert V.A."/>
            <person name="Aono N."/>
            <person name="Aoyama T."/>
            <person name="Ambrose B.A."/>
            <person name="Ashton N.W."/>
            <person name="Axtell M.J."/>
            <person name="Barker E."/>
            <person name="Barker M.S."/>
            <person name="Bennetzen J.L."/>
            <person name="Bonawitz N.D."/>
            <person name="Chapple C."/>
            <person name="Cheng C."/>
            <person name="Correa L.G."/>
            <person name="Dacre M."/>
            <person name="DeBarry J."/>
            <person name="Dreyer I."/>
            <person name="Elias M."/>
            <person name="Engstrom E.M."/>
            <person name="Estelle M."/>
            <person name="Feng L."/>
            <person name="Finet C."/>
            <person name="Floyd S.K."/>
            <person name="Frommer W.B."/>
            <person name="Fujita T."/>
            <person name="Gramzow L."/>
            <person name="Gutensohn M."/>
            <person name="Harholt J."/>
            <person name="Hattori M."/>
            <person name="Heyl A."/>
            <person name="Hirai T."/>
            <person name="Hiwatashi Y."/>
            <person name="Ishikawa M."/>
            <person name="Iwata M."/>
            <person name="Karol K.G."/>
            <person name="Koehler B."/>
            <person name="Kolukisaoglu U."/>
            <person name="Kubo M."/>
            <person name="Kurata T."/>
            <person name="Lalonde S."/>
            <person name="Li K."/>
            <person name="Li Y."/>
            <person name="Litt A."/>
            <person name="Lyons E."/>
            <person name="Manning G."/>
            <person name="Maruyama T."/>
            <person name="Michael T.P."/>
            <person name="Mikami K."/>
            <person name="Miyazaki S."/>
            <person name="Morinaga S."/>
            <person name="Murata T."/>
            <person name="Mueller-Roeber B."/>
            <person name="Nelson D.R."/>
            <person name="Obara M."/>
            <person name="Oguri Y."/>
            <person name="Olmstead R.G."/>
            <person name="Onodera N."/>
            <person name="Petersen B.L."/>
            <person name="Pils B."/>
            <person name="Prigge M."/>
            <person name="Rensing S.A."/>
            <person name="Riano-Pachon D.M."/>
            <person name="Roberts A.W."/>
            <person name="Sato Y."/>
            <person name="Scheller H.V."/>
            <person name="Schulz B."/>
            <person name="Schulz C."/>
            <person name="Shakirov E.V."/>
            <person name="Shibagaki N."/>
            <person name="Shinohara N."/>
            <person name="Shippen D.E."/>
            <person name="Soerensen I."/>
            <person name="Sotooka R."/>
            <person name="Sugimoto N."/>
            <person name="Sugita M."/>
            <person name="Sumikawa N."/>
            <person name="Tanurdzic M."/>
            <person name="Theissen G."/>
            <person name="Ulvskov P."/>
            <person name="Wakazuki S."/>
            <person name="Weng J.K."/>
            <person name="Willats W.W."/>
            <person name="Wipf D."/>
            <person name="Wolf P.G."/>
            <person name="Yang L."/>
            <person name="Zimmer A.D."/>
            <person name="Zhu Q."/>
            <person name="Mitros T."/>
            <person name="Hellsten U."/>
            <person name="Loque D."/>
            <person name="Otillar R."/>
            <person name="Salamov A."/>
            <person name="Schmutz J."/>
            <person name="Shapiro H."/>
            <person name="Lindquist E."/>
            <person name="Lucas S."/>
            <person name="Rokhsar D."/>
            <person name="Grigoriev I.V."/>
        </authorList>
    </citation>
    <scope>NUCLEOTIDE SEQUENCE [LARGE SCALE GENOMIC DNA]</scope>
</reference>
<dbReference type="AlphaFoldDB" id="D8SNW2"/>
<accession>D8SNW2</accession>
<dbReference type="FunCoup" id="D8SNW2">
    <property type="interactions" value="666"/>
</dbReference>
<dbReference type="KEGG" id="smo:SELMODRAFT_424121"/>
<feature type="region of interest" description="Disordered" evidence="1">
    <location>
        <begin position="287"/>
        <end position="318"/>
    </location>
</feature>
<organism evidence="6">
    <name type="scientific">Selaginella moellendorffii</name>
    <name type="common">Spikemoss</name>
    <dbReference type="NCBI Taxonomy" id="88036"/>
    <lineage>
        <taxon>Eukaryota</taxon>
        <taxon>Viridiplantae</taxon>
        <taxon>Streptophyta</taxon>
        <taxon>Embryophyta</taxon>
        <taxon>Tracheophyta</taxon>
        <taxon>Lycopodiopsida</taxon>
        <taxon>Selaginellales</taxon>
        <taxon>Selaginellaceae</taxon>
        <taxon>Selaginella</taxon>
    </lineage>
</organism>
<dbReference type="eggNOG" id="ENOG502QQYA">
    <property type="taxonomic scope" value="Eukaryota"/>
</dbReference>
<dbReference type="EMBL" id="GL377630">
    <property type="protein sequence ID" value="EFJ13863.1"/>
    <property type="molecule type" value="Genomic_DNA"/>
</dbReference>
<dbReference type="Gramene" id="EFJ13863">
    <property type="protein sequence ID" value="EFJ13863"/>
    <property type="gene ID" value="SELMODRAFT_424121"/>
</dbReference>
<evidence type="ECO:0000256" key="1">
    <source>
        <dbReference type="SAM" id="MobiDB-lite"/>
    </source>
</evidence>
<evidence type="ECO:0008006" key="7">
    <source>
        <dbReference type="Google" id="ProtNLM"/>
    </source>
</evidence>
<dbReference type="Proteomes" id="UP000001514">
    <property type="component" value="Unassembled WGS sequence"/>
</dbReference>
<feature type="signal peptide" evidence="2">
    <location>
        <begin position="1"/>
        <end position="22"/>
    </location>
</feature>
<dbReference type="Pfam" id="PF14389">
    <property type="entry name" value="Lzipper-MIP1"/>
    <property type="match status" value="1"/>
</dbReference>
<evidence type="ECO:0000256" key="2">
    <source>
        <dbReference type="SAM" id="SignalP"/>
    </source>
</evidence>
<dbReference type="InParanoid" id="D8SNW2"/>
<evidence type="ECO:0000313" key="6">
    <source>
        <dbReference type="Proteomes" id="UP000001514"/>
    </source>
</evidence>
<proteinExistence type="predicted"/>
<feature type="compositionally biased region" description="Low complexity" evidence="1">
    <location>
        <begin position="287"/>
        <end position="308"/>
    </location>
</feature>
<dbReference type="InterPro" id="IPR025757">
    <property type="entry name" value="MIP1_Leuzipper"/>
</dbReference>
<feature type="chain" id="PRO_5003122892" description="DUF547 domain-containing protein" evidence="2">
    <location>
        <begin position="23"/>
        <end position="579"/>
    </location>
</feature>
<keyword evidence="2" id="KW-0732">Signal</keyword>
<dbReference type="STRING" id="88036.D8SNW2"/>
<gene>
    <name evidence="5" type="ORF">SELMODRAFT_424121</name>
</gene>
<evidence type="ECO:0000313" key="5">
    <source>
        <dbReference type="EMBL" id="EFJ13863.1"/>
    </source>
</evidence>
<dbReference type="OrthoDB" id="418495at2759"/>
<dbReference type="PANTHER" id="PTHR23054">
    <property type="entry name" value="TERNARY COMPLEX FACTOR MIP1, LEUCINE-ZIPPER-RELATED"/>
    <property type="match status" value="1"/>
</dbReference>